<evidence type="ECO:0000256" key="11">
    <source>
        <dbReference type="ARBA" id="ARBA00022967"/>
    </source>
</evidence>
<dbReference type="InterPro" id="IPR055190">
    <property type="entry name" value="ATP-synt_VA_C"/>
</dbReference>
<dbReference type="InterPro" id="IPR027417">
    <property type="entry name" value="P-loop_NTPase"/>
</dbReference>
<dbReference type="SUPFAM" id="SSF47917">
    <property type="entry name" value="C-terminal domain of alpha and beta subunits of F1 ATP synthase"/>
    <property type="match status" value="1"/>
</dbReference>
<dbReference type="SUPFAM" id="SSF51344">
    <property type="entry name" value="Epsilon subunit of F1F0-ATP synthase N-terminal domain"/>
    <property type="match status" value="1"/>
</dbReference>
<dbReference type="NCBIfam" id="TIGR01146">
    <property type="entry name" value="ATPsyn_F1gamma"/>
    <property type="match status" value="1"/>
</dbReference>
<dbReference type="Gene3D" id="3.40.1380.10">
    <property type="match status" value="1"/>
</dbReference>
<evidence type="ECO:0000256" key="6">
    <source>
        <dbReference type="ARBA" id="ARBA00022448"/>
    </source>
</evidence>
<dbReference type="Gene3D" id="1.10.1140.10">
    <property type="entry name" value="Bovine Mitochondrial F1-atpase, Atp Synthase Beta Chain, Chain D, domain 3"/>
    <property type="match status" value="1"/>
</dbReference>
<evidence type="ECO:0000256" key="5">
    <source>
        <dbReference type="ARBA" id="ARBA00012473"/>
    </source>
</evidence>
<dbReference type="InterPro" id="IPR035968">
    <property type="entry name" value="ATP_synth_F1_ATPase_gsu"/>
</dbReference>
<dbReference type="EMBL" id="BKCJ010000004">
    <property type="protein sequence ID" value="GEU28332.1"/>
    <property type="molecule type" value="Genomic_DNA"/>
</dbReference>
<dbReference type="Gene3D" id="2.40.10.170">
    <property type="match status" value="1"/>
</dbReference>
<dbReference type="Pfam" id="PF02823">
    <property type="entry name" value="ATP-synt_DE_N"/>
    <property type="match status" value="1"/>
</dbReference>
<keyword evidence="6" id="KW-0813">Transport</keyword>
<dbReference type="PANTHER" id="PTHR15184:SF71">
    <property type="entry name" value="ATP SYNTHASE SUBUNIT BETA, MITOCHONDRIAL"/>
    <property type="match status" value="1"/>
</dbReference>
<dbReference type="CDD" id="cd18115">
    <property type="entry name" value="ATP-synt_F1_beta_N"/>
    <property type="match status" value="1"/>
</dbReference>
<keyword evidence="9" id="KW-0375">Hydrogen ion transport</keyword>
<dbReference type="Gene3D" id="1.20.5.440">
    <property type="entry name" value="ATP synthase delta/epsilon subunit, C-terminal domain"/>
    <property type="match status" value="1"/>
</dbReference>
<dbReference type="SUPFAM" id="SSF50615">
    <property type="entry name" value="N-terminal domain of alpha and beta subunits of F1 ATP synthase"/>
    <property type="match status" value="1"/>
</dbReference>
<reference evidence="21" key="1">
    <citation type="journal article" date="2019" name="Sci. Rep.">
        <title>Draft genome of Tanacetum cinerariifolium, the natural source of mosquito coil.</title>
        <authorList>
            <person name="Yamashiro T."/>
            <person name="Shiraishi A."/>
            <person name="Satake H."/>
            <person name="Nakayama K."/>
        </authorList>
    </citation>
    <scope>NUCLEOTIDE SEQUENCE</scope>
</reference>
<evidence type="ECO:0000313" key="21">
    <source>
        <dbReference type="EMBL" id="GEU28332.1"/>
    </source>
</evidence>
<dbReference type="GO" id="GO:0046933">
    <property type="term" value="F:proton-transporting ATP synthase activity, rotational mechanism"/>
    <property type="evidence" value="ECO:0007669"/>
    <property type="project" value="InterPro"/>
</dbReference>
<dbReference type="NCBIfam" id="TIGR01039">
    <property type="entry name" value="atpD"/>
    <property type="match status" value="1"/>
</dbReference>
<dbReference type="InterPro" id="IPR000194">
    <property type="entry name" value="ATPase_F1/V1/A1_a/bsu_nucl-bd"/>
</dbReference>
<comment type="catalytic activity">
    <reaction evidence="19">
        <text>ATP + H2O + 4 H(+)(in) = ADP + phosphate + 5 H(+)(out)</text>
        <dbReference type="Rhea" id="RHEA:57720"/>
        <dbReference type="ChEBI" id="CHEBI:15377"/>
        <dbReference type="ChEBI" id="CHEBI:15378"/>
        <dbReference type="ChEBI" id="CHEBI:30616"/>
        <dbReference type="ChEBI" id="CHEBI:43474"/>
        <dbReference type="ChEBI" id="CHEBI:456216"/>
        <dbReference type="EC" id="7.1.2.2"/>
    </reaction>
</comment>
<evidence type="ECO:0000256" key="19">
    <source>
        <dbReference type="ARBA" id="ARBA00048383"/>
    </source>
</evidence>
<evidence type="ECO:0000256" key="9">
    <source>
        <dbReference type="ARBA" id="ARBA00022781"/>
    </source>
</evidence>
<protein>
    <recommendedName>
        <fullName evidence="5">H(+)-transporting two-sector ATPase</fullName>
        <ecNumber evidence="5">7.1.2.2</ecNumber>
    </recommendedName>
    <alternativeName>
        <fullName evidence="18">ATP synthase F1 sector subunit beta</fullName>
    </alternativeName>
    <alternativeName>
        <fullName evidence="17">F-ATPase subunit beta</fullName>
    </alternativeName>
</protein>
<dbReference type="EC" id="7.1.2.2" evidence="5"/>
<keyword evidence="8" id="KW-0547">Nucleotide-binding</keyword>
<keyword evidence="10" id="KW-0067">ATP-binding</keyword>
<keyword evidence="11" id="KW-1278">Translocase</keyword>
<dbReference type="Gene3D" id="3.40.50.300">
    <property type="entry name" value="P-loop containing nucleotide triphosphate hydrolases"/>
    <property type="match status" value="1"/>
</dbReference>
<dbReference type="InterPro" id="IPR024034">
    <property type="entry name" value="ATPase_F1/V1_b/a_C"/>
</dbReference>
<dbReference type="InterPro" id="IPR003593">
    <property type="entry name" value="AAA+_ATPase"/>
</dbReference>
<dbReference type="InterPro" id="IPR036794">
    <property type="entry name" value="ATP_F1_dsu/esu_C_sf"/>
</dbReference>
<dbReference type="CDD" id="cd12152">
    <property type="entry name" value="F1-ATPase_delta"/>
    <property type="match status" value="1"/>
</dbReference>
<dbReference type="SUPFAM" id="SSF52943">
    <property type="entry name" value="ATP synthase (F1-ATPase), gamma subunit"/>
    <property type="match status" value="1"/>
</dbReference>
<dbReference type="CDD" id="cd01133">
    <property type="entry name" value="F1-ATPase_beta_CD"/>
    <property type="match status" value="1"/>
</dbReference>
<evidence type="ECO:0000256" key="17">
    <source>
        <dbReference type="ARBA" id="ARBA00042624"/>
    </source>
</evidence>
<evidence type="ECO:0000259" key="20">
    <source>
        <dbReference type="SMART" id="SM00382"/>
    </source>
</evidence>
<dbReference type="InterPro" id="IPR036121">
    <property type="entry name" value="ATPase_F1/V1/A1_a/bsu_N_sf"/>
</dbReference>
<dbReference type="HAMAP" id="MF_00530">
    <property type="entry name" value="ATP_synth_epsil_bac"/>
    <property type="match status" value="1"/>
</dbReference>
<comment type="subcellular location">
    <subcellularLocation>
        <location evidence="1">Membrane</location>
        <topology evidence="1">Peripheral membrane protein</topology>
    </subcellularLocation>
</comment>
<keyword evidence="12" id="KW-0406">Ion transport</keyword>
<accession>A0A699GEX8</accession>
<dbReference type="NCBIfam" id="TIGR01216">
    <property type="entry name" value="ATP_synt_epsi"/>
    <property type="match status" value="1"/>
</dbReference>
<dbReference type="InterPro" id="IPR000131">
    <property type="entry name" value="ATP_synth_F1_gsu"/>
</dbReference>
<dbReference type="CDD" id="cd12151">
    <property type="entry name" value="F1-ATPase_gamma"/>
    <property type="match status" value="1"/>
</dbReference>
<dbReference type="CDD" id="cd18110">
    <property type="entry name" value="ATP-synt_F1_beta_C"/>
    <property type="match status" value="1"/>
</dbReference>
<dbReference type="SUPFAM" id="SSF52540">
    <property type="entry name" value="P-loop containing nucleoside triphosphate hydrolases"/>
    <property type="match status" value="1"/>
</dbReference>
<evidence type="ECO:0000256" key="14">
    <source>
        <dbReference type="ARBA" id="ARBA00023196"/>
    </source>
</evidence>
<dbReference type="GO" id="GO:0005524">
    <property type="term" value="F:ATP binding"/>
    <property type="evidence" value="ECO:0007669"/>
    <property type="project" value="UniProtKB-KW"/>
</dbReference>
<dbReference type="Pfam" id="PF00006">
    <property type="entry name" value="ATP-synt_ab"/>
    <property type="match status" value="1"/>
</dbReference>
<evidence type="ECO:0000256" key="12">
    <source>
        <dbReference type="ARBA" id="ARBA00023065"/>
    </source>
</evidence>
<dbReference type="InterPro" id="IPR036771">
    <property type="entry name" value="ATPsynth_dsu/esu_N"/>
</dbReference>
<dbReference type="PANTHER" id="PTHR15184">
    <property type="entry name" value="ATP SYNTHASE"/>
    <property type="match status" value="1"/>
</dbReference>
<sequence>MEMVAASKMRKAQDRMRAARPYSEKIRNIAANLAAANPEYTHPFLAEEQKESAKAVGFIIVTTDKGLCGGMNTNILRMVTQKSRELETAGNKIAAVAIGNKGLGFLNRVGVPVVAQVTQIGDTPHLEKLIGPVKVMLEKFQAGEVDAVYICYTKFINTMKQEPVVQQLLPLPAATKQADAGNHNWDYIYEPDAAAVIDELLERYVEALVYQSVAENLASEQSARMVAMKAASDNAGSVIGELKLIYNKTRQAAITKELSEICIGAVVDVEFPRNAMPKVFDALKMEGSELTLEVQQQLGDGVVRTIALGTSDGLRRGMMIQNTGKPIMVPVGKATLGRIMDVLGNPIDECGPVAHNQIASIHRAPPAYDELSPSQDLLETGIKVIDLVCPFAKGGKVGLFGGAGVGKTVNMMELINNIAKAHSGLSVFAGVGERTREGNDFYHEMADAKVVDLENPENSKVAMVYGQMNEPPGNRLRVALTGLTMAEAFRDEGKDVLFFVDNIYRFTLAGTEVSALLGRMPSAVGYQPTLAEEMGRLQERITSTKTGSITSIQAVYVPADDLTDPSPATTFGHLDSTVVLSRDIASLGIYPAVDPLDSTSRQLDPLVVGQEHYDTARAVQGTLQRYKELRDIIAILGMDELAPEDKLLVSRARKMQRFLSQPFHVAEVFTGAPGKYVSLKDTIKGFKMIASGELDHLPEQATHMANTIHVDVVSAEELIYSGEAEFVALPGEQGELGIYPKHTPLITRIRPGAVRIKVPGRAEEEFVFVAGGLLEVQPNAVTVLADTAIRGADLDEAKAAAAKKRAEETLANNTSGIDYAKAQAELAAAIGQLAAIAKLRAKH</sequence>
<evidence type="ECO:0000256" key="3">
    <source>
        <dbReference type="ARBA" id="ARBA00007681"/>
    </source>
</evidence>
<dbReference type="InterPro" id="IPR020547">
    <property type="entry name" value="ATP_synth_F1_esu_C"/>
</dbReference>
<evidence type="ECO:0000256" key="1">
    <source>
        <dbReference type="ARBA" id="ARBA00004170"/>
    </source>
</evidence>
<dbReference type="SMART" id="SM00382">
    <property type="entry name" value="AAA"/>
    <property type="match status" value="1"/>
</dbReference>
<dbReference type="InterPro" id="IPR050053">
    <property type="entry name" value="ATPase_alpha/beta_chains"/>
</dbReference>
<dbReference type="PRINTS" id="PR00126">
    <property type="entry name" value="ATPASEGAMMA"/>
</dbReference>
<feature type="domain" description="AAA+ ATPase" evidence="20">
    <location>
        <begin position="393"/>
        <end position="585"/>
    </location>
</feature>
<dbReference type="FunFam" id="1.10.1140.10:FF:000001">
    <property type="entry name" value="ATP synthase subunit beta"/>
    <property type="match status" value="1"/>
</dbReference>
<proteinExistence type="inferred from homology"/>
<comment type="function">
    <text evidence="16">Produces ATP from ADP in the presence of a proton gradient across the membrane. The catalytic sites are hosted primarily by the beta subunits.</text>
</comment>
<keyword evidence="7" id="KW-1003">Cell membrane</keyword>
<gene>
    <name evidence="21" type="ORF">Tci_000310</name>
</gene>
<keyword evidence="13" id="KW-0472">Membrane</keyword>
<evidence type="ECO:0000256" key="4">
    <source>
        <dbReference type="ARBA" id="ARBA00008936"/>
    </source>
</evidence>
<dbReference type="HAMAP" id="MF_01347">
    <property type="entry name" value="ATP_synth_beta_bact"/>
    <property type="match status" value="1"/>
</dbReference>
<dbReference type="Pfam" id="PF22919">
    <property type="entry name" value="ATP-synt_VA_C"/>
    <property type="match status" value="1"/>
</dbReference>
<dbReference type="FunFam" id="1.10.287.80:FF:000005">
    <property type="entry name" value="ATP synthase gamma chain"/>
    <property type="match status" value="1"/>
</dbReference>
<dbReference type="AlphaFoldDB" id="A0A699GEX8"/>
<evidence type="ECO:0000256" key="16">
    <source>
        <dbReference type="ARBA" id="ARBA00037290"/>
    </source>
</evidence>
<organism evidence="21">
    <name type="scientific">Tanacetum cinerariifolium</name>
    <name type="common">Dalmatian daisy</name>
    <name type="synonym">Chrysanthemum cinerariifolium</name>
    <dbReference type="NCBI Taxonomy" id="118510"/>
    <lineage>
        <taxon>Eukaryota</taxon>
        <taxon>Viridiplantae</taxon>
        <taxon>Streptophyta</taxon>
        <taxon>Embryophyta</taxon>
        <taxon>Tracheophyta</taxon>
        <taxon>Spermatophyta</taxon>
        <taxon>Magnoliopsida</taxon>
        <taxon>eudicotyledons</taxon>
        <taxon>Gunneridae</taxon>
        <taxon>Pentapetalae</taxon>
        <taxon>asterids</taxon>
        <taxon>campanulids</taxon>
        <taxon>Asterales</taxon>
        <taxon>Asteraceae</taxon>
        <taxon>Asteroideae</taxon>
        <taxon>Anthemideae</taxon>
        <taxon>Anthemidinae</taxon>
        <taxon>Tanacetum</taxon>
    </lineage>
</organism>
<dbReference type="FunFam" id="3.40.50.300:FF:000004">
    <property type="entry name" value="ATP synthase subunit beta"/>
    <property type="match status" value="1"/>
</dbReference>
<dbReference type="Gene3D" id="1.10.287.80">
    <property type="entry name" value="ATP synthase, gamma subunit, helix hairpin domain"/>
    <property type="match status" value="1"/>
</dbReference>
<evidence type="ECO:0000256" key="13">
    <source>
        <dbReference type="ARBA" id="ARBA00023136"/>
    </source>
</evidence>
<dbReference type="InterPro" id="IPR001469">
    <property type="entry name" value="ATP_synth_F1_dsu/esu"/>
</dbReference>
<dbReference type="HAMAP" id="MF_00815">
    <property type="entry name" value="ATP_synth_gamma_bact"/>
    <property type="match status" value="1"/>
</dbReference>
<dbReference type="PROSITE" id="PS00152">
    <property type="entry name" value="ATPASE_ALPHA_BETA"/>
    <property type="match status" value="1"/>
</dbReference>
<comment type="similarity">
    <text evidence="3">Belongs to the ATPase gamma chain family.</text>
</comment>
<evidence type="ECO:0000256" key="8">
    <source>
        <dbReference type="ARBA" id="ARBA00022741"/>
    </source>
</evidence>
<evidence type="ECO:0000256" key="10">
    <source>
        <dbReference type="ARBA" id="ARBA00022840"/>
    </source>
</evidence>
<dbReference type="GO" id="GO:0045259">
    <property type="term" value="C:proton-transporting ATP synthase complex"/>
    <property type="evidence" value="ECO:0007669"/>
    <property type="project" value="UniProtKB-KW"/>
</dbReference>
<evidence type="ECO:0000256" key="7">
    <source>
        <dbReference type="ARBA" id="ARBA00022475"/>
    </source>
</evidence>
<evidence type="ECO:0000256" key="2">
    <source>
        <dbReference type="ARBA" id="ARBA00005712"/>
    </source>
</evidence>
<dbReference type="NCBIfam" id="NF004144">
    <property type="entry name" value="PRK05621.1-1"/>
    <property type="match status" value="1"/>
</dbReference>
<comment type="similarity">
    <text evidence="2">Belongs to the ATPase epsilon chain family.</text>
</comment>
<dbReference type="SUPFAM" id="SSF46604">
    <property type="entry name" value="Epsilon subunit of F1F0-ATP synthase C-terminal domain"/>
    <property type="match status" value="1"/>
</dbReference>
<keyword evidence="14" id="KW-0139">CF(1)</keyword>
<dbReference type="InterPro" id="IPR020003">
    <property type="entry name" value="ATPase_a/bsu_AS"/>
</dbReference>
<dbReference type="NCBIfam" id="NF001847">
    <property type="entry name" value="PRK00571.1-4"/>
    <property type="match status" value="1"/>
</dbReference>
<dbReference type="InterPro" id="IPR020546">
    <property type="entry name" value="ATP_synth_F1_dsu/esu_N"/>
</dbReference>
<dbReference type="Pfam" id="PF00231">
    <property type="entry name" value="ATP-synt"/>
    <property type="match status" value="1"/>
</dbReference>
<comment type="caution">
    <text evidence="21">The sequence shown here is derived from an EMBL/GenBank/DDBJ whole genome shotgun (WGS) entry which is preliminary data.</text>
</comment>
<evidence type="ECO:0000256" key="18">
    <source>
        <dbReference type="ARBA" id="ARBA00042742"/>
    </source>
</evidence>
<comment type="similarity">
    <text evidence="4">Belongs to the ATPase alpha/beta chains family.</text>
</comment>
<keyword evidence="15" id="KW-0066">ATP synthesis</keyword>
<name>A0A699GEX8_TANCI</name>
<dbReference type="InterPro" id="IPR005722">
    <property type="entry name" value="ATP_synth_F1_bsu"/>
</dbReference>
<dbReference type="Pfam" id="PF00401">
    <property type="entry name" value="ATP-synt_DE"/>
    <property type="match status" value="1"/>
</dbReference>
<evidence type="ECO:0000256" key="15">
    <source>
        <dbReference type="ARBA" id="ARBA00023310"/>
    </source>
</evidence>